<reference evidence="2" key="1">
    <citation type="submission" date="2021-02" db="EMBL/GenBank/DDBJ databases">
        <authorList>
            <person name="Nowell W R."/>
        </authorList>
    </citation>
    <scope>NUCLEOTIDE SEQUENCE</scope>
</reference>
<accession>A0A8S3A961</accession>
<comment type="caution">
    <text evidence="2">The sequence shown here is derived from an EMBL/GenBank/DDBJ whole genome shotgun (WGS) entry which is preliminary data.</text>
</comment>
<name>A0A8S3A961_9BILA</name>
<feature type="region of interest" description="Disordered" evidence="1">
    <location>
        <begin position="1"/>
        <end position="33"/>
    </location>
</feature>
<dbReference type="Proteomes" id="UP000676336">
    <property type="component" value="Unassembled WGS sequence"/>
</dbReference>
<feature type="compositionally biased region" description="Low complexity" evidence="1">
    <location>
        <begin position="1"/>
        <end position="10"/>
    </location>
</feature>
<evidence type="ECO:0000256" key="1">
    <source>
        <dbReference type="SAM" id="MobiDB-lite"/>
    </source>
</evidence>
<feature type="compositionally biased region" description="Polar residues" evidence="1">
    <location>
        <begin position="16"/>
        <end position="33"/>
    </location>
</feature>
<proteinExistence type="predicted"/>
<gene>
    <name evidence="2" type="ORF">SMN809_LOCUS43329</name>
    <name evidence="3" type="ORF">SMN809_LOCUS43702</name>
</gene>
<evidence type="ECO:0000313" key="3">
    <source>
        <dbReference type="EMBL" id="CAF4717325.1"/>
    </source>
</evidence>
<feature type="non-terminal residue" evidence="2">
    <location>
        <position position="33"/>
    </location>
</feature>
<dbReference type="EMBL" id="CAJOBI010127533">
    <property type="protein sequence ID" value="CAF4708311.1"/>
    <property type="molecule type" value="Genomic_DNA"/>
</dbReference>
<protein>
    <submittedName>
        <fullName evidence="2">Uncharacterized protein</fullName>
    </submittedName>
</protein>
<sequence>MSTSSASTTSVKKGSRSTIEQINPSDNPGGSNK</sequence>
<organism evidence="2 4">
    <name type="scientific">Rotaria magnacalcarata</name>
    <dbReference type="NCBI Taxonomy" id="392030"/>
    <lineage>
        <taxon>Eukaryota</taxon>
        <taxon>Metazoa</taxon>
        <taxon>Spiralia</taxon>
        <taxon>Gnathifera</taxon>
        <taxon>Rotifera</taxon>
        <taxon>Eurotatoria</taxon>
        <taxon>Bdelloidea</taxon>
        <taxon>Philodinida</taxon>
        <taxon>Philodinidae</taxon>
        <taxon>Rotaria</taxon>
    </lineage>
</organism>
<dbReference type="AlphaFoldDB" id="A0A8S3A961"/>
<evidence type="ECO:0000313" key="2">
    <source>
        <dbReference type="EMBL" id="CAF4708311.1"/>
    </source>
</evidence>
<dbReference type="EMBL" id="CAJOBI010129476">
    <property type="protein sequence ID" value="CAF4717325.1"/>
    <property type="molecule type" value="Genomic_DNA"/>
</dbReference>
<evidence type="ECO:0000313" key="4">
    <source>
        <dbReference type="Proteomes" id="UP000676336"/>
    </source>
</evidence>